<dbReference type="EMBL" id="JASZZX010000013">
    <property type="protein sequence ID" value="MDM3927504.1"/>
    <property type="molecule type" value="Genomic_DNA"/>
</dbReference>
<gene>
    <name evidence="3" type="ORF">QRB35_15945</name>
</gene>
<dbReference type="Gene3D" id="3.10.129.10">
    <property type="entry name" value="Hotdog Thioesterase"/>
    <property type="match status" value="1"/>
</dbReference>
<dbReference type="Proteomes" id="UP001529272">
    <property type="component" value="Unassembled WGS sequence"/>
</dbReference>
<keyword evidence="4" id="KW-1185">Reference proteome</keyword>
<dbReference type="SUPFAM" id="SSF54637">
    <property type="entry name" value="Thioesterase/thiol ester dehydrase-isomerase"/>
    <property type="match status" value="1"/>
</dbReference>
<dbReference type="RefSeq" id="WP_289114779.1">
    <property type="nucleotide sequence ID" value="NZ_JASZZX010000013.1"/>
</dbReference>
<reference evidence="3" key="1">
    <citation type="submission" date="2023-06" db="EMBL/GenBank/DDBJ databases">
        <title>Itaconate inhibition of nontuberculous mycobacteria.</title>
        <authorList>
            <person name="Breen P."/>
            <person name="Zimbric M."/>
            <person name="Caverly L."/>
        </authorList>
    </citation>
    <scope>NUCLEOTIDE SEQUENCE</scope>
    <source>
        <strain evidence="3">FLAC1071</strain>
    </source>
</reference>
<dbReference type="Pfam" id="PF01575">
    <property type="entry name" value="MaoC_dehydratas"/>
    <property type="match status" value="1"/>
</dbReference>
<evidence type="ECO:0000259" key="2">
    <source>
        <dbReference type="Pfam" id="PF01575"/>
    </source>
</evidence>
<organism evidence="3 4">
    <name type="scientific">Mycobacterium intracellulare subsp. chimaera</name>
    <dbReference type="NCBI Taxonomy" id="222805"/>
    <lineage>
        <taxon>Bacteria</taxon>
        <taxon>Bacillati</taxon>
        <taxon>Actinomycetota</taxon>
        <taxon>Actinomycetes</taxon>
        <taxon>Mycobacteriales</taxon>
        <taxon>Mycobacteriaceae</taxon>
        <taxon>Mycobacterium</taxon>
        <taxon>Mycobacterium avium complex (MAC)</taxon>
    </lineage>
</organism>
<proteinExistence type="inferred from homology"/>
<dbReference type="InterPro" id="IPR002539">
    <property type="entry name" value="MaoC-like_dom"/>
</dbReference>
<dbReference type="PANTHER" id="PTHR43841">
    <property type="entry name" value="3-HYDROXYACYL-THIOESTER DEHYDRATASE HTDX-RELATED"/>
    <property type="match status" value="1"/>
</dbReference>
<evidence type="ECO:0000256" key="1">
    <source>
        <dbReference type="ARBA" id="ARBA00005254"/>
    </source>
</evidence>
<protein>
    <submittedName>
        <fullName evidence="3">MaoC/PaaZ C-terminal domain-containing protein</fullName>
    </submittedName>
</protein>
<evidence type="ECO:0000313" key="4">
    <source>
        <dbReference type="Proteomes" id="UP001529272"/>
    </source>
</evidence>
<dbReference type="InterPro" id="IPR029069">
    <property type="entry name" value="HotDog_dom_sf"/>
</dbReference>
<comment type="caution">
    <text evidence="3">The sequence shown here is derived from an EMBL/GenBank/DDBJ whole genome shotgun (WGS) entry which is preliminary data.</text>
</comment>
<evidence type="ECO:0000313" key="3">
    <source>
        <dbReference type="EMBL" id="MDM3927504.1"/>
    </source>
</evidence>
<comment type="similarity">
    <text evidence="1">Belongs to the enoyl-CoA hydratase/isomerase family.</text>
</comment>
<sequence>MTEFQPANIPAVTRVQIARYAGAVGDFNPIHVDEEFARAAGMPSVIAHGPLTLTLAIDALLSQLGAATLRRFDARLRAPVLPGDVLTVVPTGDGVEIRTEAGKVVATANVVVENP</sequence>
<dbReference type="PANTHER" id="PTHR43841:SF3">
    <property type="entry name" value="(3R)-HYDROXYACYL-ACP DEHYDRATASE SUBUNIT HADB"/>
    <property type="match status" value="1"/>
</dbReference>
<name>A0ABT7P2K9_MYCIT</name>
<reference evidence="3" key="2">
    <citation type="submission" date="2023-06" db="EMBL/GenBank/DDBJ databases">
        <authorList>
            <person name="Spilker T."/>
        </authorList>
    </citation>
    <scope>NUCLEOTIDE SEQUENCE</scope>
    <source>
        <strain evidence="3">FLAC1071</strain>
    </source>
</reference>
<accession>A0ABT7P2K9</accession>
<feature type="domain" description="MaoC-like" evidence="2">
    <location>
        <begin position="11"/>
        <end position="111"/>
    </location>
</feature>